<dbReference type="Proteomes" id="UP000217446">
    <property type="component" value="Unassembled WGS sequence"/>
</dbReference>
<evidence type="ECO:0000313" key="2">
    <source>
        <dbReference type="EMBL" id="GAX51522.1"/>
    </source>
</evidence>
<gene>
    <name evidence="2" type="ORF">SO3561_03024</name>
</gene>
<evidence type="ECO:0000313" key="3">
    <source>
        <dbReference type="Proteomes" id="UP000217446"/>
    </source>
</evidence>
<name>A0A250VBS3_STROL</name>
<comment type="caution">
    <text evidence="2">The sequence shown here is derived from an EMBL/GenBank/DDBJ whole genome shotgun (WGS) entry which is preliminary data.</text>
</comment>
<organism evidence="2 3">
    <name type="scientific">Streptomyces olivochromogenes</name>
    <dbReference type="NCBI Taxonomy" id="1963"/>
    <lineage>
        <taxon>Bacteria</taxon>
        <taxon>Bacillati</taxon>
        <taxon>Actinomycetota</taxon>
        <taxon>Actinomycetes</taxon>
        <taxon>Kitasatosporales</taxon>
        <taxon>Streptomycetaceae</taxon>
        <taxon>Streptomyces</taxon>
    </lineage>
</organism>
<dbReference type="AlphaFoldDB" id="A0A250VBS3"/>
<reference evidence="3" key="1">
    <citation type="submission" date="2017-05" db="EMBL/GenBank/DDBJ databases">
        <title>Streptomyces olivochromogenes NBRC 3561 whole genome shotgun sequence.</title>
        <authorList>
            <person name="Dohra H."/>
            <person name="Kodani S."/>
        </authorList>
    </citation>
    <scope>NUCLEOTIDE SEQUENCE [LARGE SCALE GENOMIC DNA]</scope>
    <source>
        <strain evidence="3">NBRC 3561</strain>
    </source>
</reference>
<proteinExistence type="predicted"/>
<dbReference type="EMBL" id="BDQI01000005">
    <property type="protein sequence ID" value="GAX51522.1"/>
    <property type="molecule type" value="Genomic_DNA"/>
</dbReference>
<feature type="region of interest" description="Disordered" evidence="1">
    <location>
        <begin position="1"/>
        <end position="30"/>
    </location>
</feature>
<evidence type="ECO:0000256" key="1">
    <source>
        <dbReference type="SAM" id="MobiDB-lite"/>
    </source>
</evidence>
<dbReference type="STRING" id="1963.AQJ27_21625"/>
<accession>A0A250VBS3</accession>
<keyword evidence="3" id="KW-1185">Reference proteome</keyword>
<protein>
    <submittedName>
        <fullName evidence="2">IS1380 family transposase</fullName>
    </submittedName>
</protein>
<sequence>MTVGVDHGRTGAGEPVAALPRPGDAGRRRLPASWGVEITDVDGNRITCSATNTQGSQLADLELRRRARCEDPIRNARDTGLRNLPLHGFTQDQI</sequence>